<evidence type="ECO:0000256" key="2">
    <source>
        <dbReference type="SAM" id="Phobius"/>
    </source>
</evidence>
<feature type="region of interest" description="Disordered" evidence="1">
    <location>
        <begin position="106"/>
        <end position="154"/>
    </location>
</feature>
<organism evidence="3 4">
    <name type="scientific">Panagrellus redivivus</name>
    <name type="common">Microworm</name>
    <dbReference type="NCBI Taxonomy" id="6233"/>
    <lineage>
        <taxon>Eukaryota</taxon>
        <taxon>Metazoa</taxon>
        <taxon>Ecdysozoa</taxon>
        <taxon>Nematoda</taxon>
        <taxon>Chromadorea</taxon>
        <taxon>Rhabditida</taxon>
        <taxon>Tylenchina</taxon>
        <taxon>Panagrolaimomorpha</taxon>
        <taxon>Panagrolaimoidea</taxon>
        <taxon>Panagrolaimidae</taxon>
        <taxon>Panagrellus</taxon>
    </lineage>
</organism>
<evidence type="ECO:0000256" key="1">
    <source>
        <dbReference type="SAM" id="MobiDB-lite"/>
    </source>
</evidence>
<feature type="transmembrane region" description="Helical" evidence="2">
    <location>
        <begin position="70"/>
        <end position="99"/>
    </location>
</feature>
<name>A0A7E4W2M5_PANRE</name>
<dbReference type="WBParaSite" id="Pan_g572.t1">
    <property type="protein sequence ID" value="Pan_g572.t1"/>
    <property type="gene ID" value="Pan_g572"/>
</dbReference>
<evidence type="ECO:0000313" key="4">
    <source>
        <dbReference type="WBParaSite" id="Pan_g572.t1"/>
    </source>
</evidence>
<keyword evidence="3" id="KW-1185">Reference proteome</keyword>
<accession>A0A7E4W2M5</accession>
<keyword evidence="2" id="KW-0812">Transmembrane</keyword>
<keyword evidence="2" id="KW-1133">Transmembrane helix</keyword>
<dbReference type="Proteomes" id="UP000492821">
    <property type="component" value="Unassembled WGS sequence"/>
</dbReference>
<dbReference type="AlphaFoldDB" id="A0A7E4W2M5"/>
<reference evidence="3" key="1">
    <citation type="journal article" date="2013" name="Genetics">
        <title>The draft genome and transcriptome of Panagrellus redivivus are shaped by the harsh demands of a free-living lifestyle.</title>
        <authorList>
            <person name="Srinivasan J."/>
            <person name="Dillman A.R."/>
            <person name="Macchietto M.G."/>
            <person name="Heikkinen L."/>
            <person name="Lakso M."/>
            <person name="Fracchia K.M."/>
            <person name="Antoshechkin I."/>
            <person name="Mortazavi A."/>
            <person name="Wong G."/>
            <person name="Sternberg P.W."/>
        </authorList>
    </citation>
    <scope>NUCLEOTIDE SEQUENCE [LARGE SCALE GENOMIC DNA]</scope>
    <source>
        <strain evidence="3">MT8872</strain>
    </source>
</reference>
<sequence>MSTTEETPTLPPRLADDILMLEMTTSIRNITERMDITMATLEYSAANLTESLVKVVDNLAKVVGFVPPGWLYYIMMVLIVMTLMGVTMIVITSVIIRILEIRQLVRSQKSKESTAEKETKPQEKQKRKKNSDILLQESQPKTNEKENTIDQKDN</sequence>
<feature type="compositionally biased region" description="Basic and acidic residues" evidence="1">
    <location>
        <begin position="109"/>
        <end position="124"/>
    </location>
</feature>
<proteinExistence type="predicted"/>
<evidence type="ECO:0000313" key="3">
    <source>
        <dbReference type="Proteomes" id="UP000492821"/>
    </source>
</evidence>
<feature type="compositionally biased region" description="Basic and acidic residues" evidence="1">
    <location>
        <begin position="142"/>
        <end position="154"/>
    </location>
</feature>
<keyword evidence="2" id="KW-0472">Membrane</keyword>
<reference evidence="4" key="2">
    <citation type="submission" date="2020-10" db="UniProtKB">
        <authorList>
            <consortium name="WormBaseParasite"/>
        </authorList>
    </citation>
    <scope>IDENTIFICATION</scope>
</reference>
<protein>
    <submittedName>
        <fullName evidence="4">Uncharacterized protein</fullName>
    </submittedName>
</protein>